<keyword evidence="1" id="KW-0732">Signal</keyword>
<evidence type="ECO:0000256" key="1">
    <source>
        <dbReference type="SAM" id="SignalP"/>
    </source>
</evidence>
<evidence type="ECO:0000313" key="3">
    <source>
        <dbReference type="Proteomes" id="UP000327030"/>
    </source>
</evidence>
<evidence type="ECO:0000313" key="2">
    <source>
        <dbReference type="EMBL" id="QFJ55433.1"/>
    </source>
</evidence>
<feature type="signal peptide" evidence="1">
    <location>
        <begin position="1"/>
        <end position="21"/>
    </location>
</feature>
<dbReference type="KEGG" id="pxv:FXF36_11430"/>
<dbReference type="Proteomes" id="UP000327030">
    <property type="component" value="Chromosome 1"/>
</dbReference>
<dbReference type="EMBL" id="CP043028">
    <property type="protein sequence ID" value="QFJ55433.1"/>
    <property type="molecule type" value="Genomic_DNA"/>
</dbReference>
<dbReference type="AlphaFoldDB" id="A0A5P6VS15"/>
<accession>A0A5P6VS15</accession>
<evidence type="ECO:0008006" key="4">
    <source>
        <dbReference type="Google" id="ProtNLM"/>
    </source>
</evidence>
<organism evidence="2 3">
    <name type="scientific">Pseudobutyrivibrio xylanivorans</name>
    <dbReference type="NCBI Taxonomy" id="185007"/>
    <lineage>
        <taxon>Bacteria</taxon>
        <taxon>Bacillati</taxon>
        <taxon>Bacillota</taxon>
        <taxon>Clostridia</taxon>
        <taxon>Lachnospirales</taxon>
        <taxon>Lachnospiraceae</taxon>
        <taxon>Pseudobutyrivibrio</taxon>
    </lineage>
</organism>
<dbReference type="PROSITE" id="PS51257">
    <property type="entry name" value="PROKAR_LIPOPROTEIN"/>
    <property type="match status" value="1"/>
</dbReference>
<protein>
    <recommendedName>
        <fullName evidence="4">DUF5067 domain-containing protein</fullName>
    </recommendedName>
</protein>
<proteinExistence type="predicted"/>
<sequence length="165" mass="18570">MRKILIAMVFASVLLVGCGEAVGSKDPNNDVVTLNRYDFHDEDWDFEGAYLEYLKGKLAEDVAQINGIYQCFISFDMDDNGGVKGVTANYLYDSDKISEDSLKELNEGIKNTIQLNFGAEKEVSVMGRPLLEFTATDYSDEVKDEPGIKVMPYNFDEESNIKFMD</sequence>
<reference evidence="3" key="1">
    <citation type="submission" date="2019-08" db="EMBL/GenBank/DDBJ databases">
        <title>Complete Genome Sequence of the Polysaccharide-Degrading Rumen Bacterium Pseudobutyrivibrio xylanivorans MA3014.</title>
        <authorList>
            <person name="Palevich N."/>
            <person name="Maclean P.H."/>
            <person name="Kelly W.J."/>
            <person name="Leahy S.C."/>
            <person name="Rakonjac J."/>
            <person name="Attwood G.T."/>
        </authorList>
    </citation>
    <scope>NUCLEOTIDE SEQUENCE [LARGE SCALE GENOMIC DNA]</scope>
    <source>
        <strain evidence="3">MA3014</strain>
    </source>
</reference>
<dbReference type="RefSeq" id="WP_151624203.1">
    <property type="nucleotide sequence ID" value="NZ_CP043028.1"/>
</dbReference>
<feature type="chain" id="PRO_5039072473" description="DUF5067 domain-containing protein" evidence="1">
    <location>
        <begin position="22"/>
        <end position="165"/>
    </location>
</feature>
<gene>
    <name evidence="2" type="ORF">FXF36_11430</name>
</gene>
<name>A0A5P6VS15_PSEXY</name>